<evidence type="ECO:0000313" key="2">
    <source>
        <dbReference type="Proteomes" id="UP000289220"/>
    </source>
</evidence>
<reference evidence="1 2" key="1">
    <citation type="submission" date="2018-11" db="EMBL/GenBank/DDBJ databases">
        <authorList>
            <person name="Peiro R."/>
            <person name="Begona"/>
            <person name="Cbmso G."/>
            <person name="Lopez M."/>
            <person name="Gonzalez S."/>
            <person name="Sacristan E."/>
            <person name="Castillo E."/>
        </authorList>
    </citation>
    <scope>NUCLEOTIDE SEQUENCE [LARGE SCALE GENOMIC DNA]</scope>
    <source>
        <strain evidence="1">Brev_genome</strain>
    </source>
</reference>
<keyword evidence="2" id="KW-1185">Reference proteome</keyword>
<dbReference type="RefSeq" id="WP_154725256.1">
    <property type="nucleotide sequence ID" value="NZ_UXHF01000002.1"/>
</dbReference>
<evidence type="ECO:0008006" key="3">
    <source>
        <dbReference type="Google" id="ProtNLM"/>
    </source>
</evidence>
<sequence length="91" mass="9721">MIATVEDSSAGADGQALLTRAEAAAHLEQFGVRLKPATLARLWSTGGGGPPCRHIRAKPFYPRDLLEAWAKSQISDLRTAAPAAAQARRRV</sequence>
<dbReference type="Proteomes" id="UP000289220">
    <property type="component" value="Unassembled WGS sequence"/>
</dbReference>
<evidence type="ECO:0000313" key="1">
    <source>
        <dbReference type="EMBL" id="VDC50092.1"/>
    </source>
</evidence>
<protein>
    <recommendedName>
        <fullName evidence="3">DNA-binding protein</fullName>
    </recommendedName>
</protein>
<organism evidence="1 2">
    <name type="scientific">Brevundimonas mediterranea</name>
    <dbReference type="NCBI Taxonomy" id="74329"/>
    <lineage>
        <taxon>Bacteria</taxon>
        <taxon>Pseudomonadati</taxon>
        <taxon>Pseudomonadota</taxon>
        <taxon>Alphaproteobacteria</taxon>
        <taxon>Caulobacterales</taxon>
        <taxon>Caulobacteraceae</taxon>
        <taxon>Brevundimonas</taxon>
    </lineage>
</organism>
<comment type="caution">
    <text evidence="1">The sequence shown here is derived from an EMBL/GenBank/DDBJ whole genome shotgun (WGS) entry which is preliminary data.</text>
</comment>
<dbReference type="EMBL" id="UXHF01000002">
    <property type="protein sequence ID" value="VDC50092.1"/>
    <property type="molecule type" value="Genomic_DNA"/>
</dbReference>
<dbReference type="AlphaFoldDB" id="A0A7Z8Y365"/>
<proteinExistence type="predicted"/>
<accession>A0A7Z8Y365</accession>
<gene>
    <name evidence="1" type="ORF">BREV_BREV_00168</name>
</gene>
<name>A0A7Z8Y365_9CAUL</name>